<gene>
    <name evidence="2" type="ORF">KTO63_11975</name>
</gene>
<name>A0A9E2W840_9BACT</name>
<keyword evidence="3" id="KW-1185">Reference proteome</keyword>
<organism evidence="2 3">
    <name type="scientific">Pinibacter aurantiacus</name>
    <dbReference type="NCBI Taxonomy" id="2851599"/>
    <lineage>
        <taxon>Bacteria</taxon>
        <taxon>Pseudomonadati</taxon>
        <taxon>Bacteroidota</taxon>
        <taxon>Chitinophagia</taxon>
        <taxon>Chitinophagales</taxon>
        <taxon>Chitinophagaceae</taxon>
        <taxon>Pinibacter</taxon>
    </lineage>
</organism>
<evidence type="ECO:0000313" key="2">
    <source>
        <dbReference type="EMBL" id="MBV4357871.1"/>
    </source>
</evidence>
<dbReference type="AlphaFoldDB" id="A0A9E2W840"/>
<evidence type="ECO:0008006" key="4">
    <source>
        <dbReference type="Google" id="ProtNLM"/>
    </source>
</evidence>
<feature type="signal peptide" evidence="1">
    <location>
        <begin position="1"/>
        <end position="21"/>
    </location>
</feature>
<comment type="caution">
    <text evidence="2">The sequence shown here is derived from an EMBL/GenBank/DDBJ whole genome shotgun (WGS) entry which is preliminary data.</text>
</comment>
<keyword evidence="1" id="KW-0732">Signal</keyword>
<dbReference type="EMBL" id="JAHSPG010000008">
    <property type="protein sequence ID" value="MBV4357871.1"/>
    <property type="molecule type" value="Genomic_DNA"/>
</dbReference>
<sequence>MKKKTLIASLLALIITVSVFAGPISNAQANFNKQFKQATNVTWSKVGEREKVCFTFEGRAVCAYYDADGKLFSITRSLLSTELPLILSTQLKQTYKDYWITNVSEVANDEGTSYYATLENADHEMILKSTNISEWAVFQKFKKD</sequence>
<evidence type="ECO:0000313" key="3">
    <source>
        <dbReference type="Proteomes" id="UP000812270"/>
    </source>
</evidence>
<dbReference type="RefSeq" id="WP_217791522.1">
    <property type="nucleotide sequence ID" value="NZ_JAHSPG010000008.1"/>
</dbReference>
<feature type="chain" id="PRO_5038652345" description="Beta-lactamase-inhibitor-like PepSY-like domain-containing protein" evidence="1">
    <location>
        <begin position="22"/>
        <end position="144"/>
    </location>
</feature>
<evidence type="ECO:0000256" key="1">
    <source>
        <dbReference type="SAM" id="SignalP"/>
    </source>
</evidence>
<dbReference type="Proteomes" id="UP000812270">
    <property type="component" value="Unassembled WGS sequence"/>
</dbReference>
<protein>
    <recommendedName>
        <fullName evidence="4">Beta-lactamase-inhibitor-like PepSY-like domain-containing protein</fullName>
    </recommendedName>
</protein>
<accession>A0A9E2W840</accession>
<reference evidence="2" key="1">
    <citation type="submission" date="2021-06" db="EMBL/GenBank/DDBJ databases">
        <authorList>
            <person name="Huq M.A."/>
        </authorList>
    </citation>
    <scope>NUCLEOTIDE SEQUENCE</scope>
    <source>
        <strain evidence="2">MAH-26</strain>
    </source>
</reference>
<proteinExistence type="predicted"/>